<sequence>MLAIIVSNKVIVVTGAGGGIGSNLVHNLLSKGARVAAVDIDEEALEKLNNKAGEKNEYLSTHRVNLTNREEVEALPEQVIAHHGTVDGVINNAGIIQPFINISELDIEKIQLVMDINFYGTLYMTKVFLPYLLKRPTAHITNLSSMGGFVPVPGQSIYGASKAAVKLLTEGLYSELKGTNVNVTIVFPGAVATDIIKNSGAEGDAYDSIKKANSNKKVKPFTPKEAADIIIEGMERNKYRVLAGRDSKLLDVFNRLNPKFAAGLIAKNMNFK</sequence>
<evidence type="ECO:0000256" key="3">
    <source>
        <dbReference type="RuleBase" id="RU000363"/>
    </source>
</evidence>
<keyword evidence="2" id="KW-0560">Oxidoreductase</keyword>
<accession>A0A419V0F1</accession>
<gene>
    <name evidence="4" type="ORF">ATL39_2736</name>
</gene>
<comment type="caution">
    <text evidence="4">The sequence shown here is derived from an EMBL/GenBank/DDBJ whole genome shotgun (WGS) entry which is preliminary data.</text>
</comment>
<dbReference type="GO" id="GO:0016020">
    <property type="term" value="C:membrane"/>
    <property type="evidence" value="ECO:0007669"/>
    <property type="project" value="TreeGrafter"/>
</dbReference>
<protein>
    <submittedName>
        <fullName evidence="4">Short-subunit dehydrogenase</fullName>
    </submittedName>
</protein>
<dbReference type="InterPro" id="IPR036291">
    <property type="entry name" value="NAD(P)-bd_dom_sf"/>
</dbReference>
<evidence type="ECO:0000256" key="1">
    <source>
        <dbReference type="ARBA" id="ARBA00006484"/>
    </source>
</evidence>
<dbReference type="PANTHER" id="PTHR44196:SF1">
    <property type="entry name" value="DEHYDROGENASE_REDUCTASE SDR FAMILY MEMBER 7B"/>
    <property type="match status" value="1"/>
</dbReference>
<evidence type="ECO:0000313" key="5">
    <source>
        <dbReference type="Proteomes" id="UP000285120"/>
    </source>
</evidence>
<evidence type="ECO:0000313" key="4">
    <source>
        <dbReference type="EMBL" id="RKD71340.1"/>
    </source>
</evidence>
<dbReference type="InterPro" id="IPR002347">
    <property type="entry name" value="SDR_fam"/>
</dbReference>
<comment type="similarity">
    <text evidence="1 3">Belongs to the short-chain dehydrogenases/reductases (SDR) family.</text>
</comment>
<dbReference type="AlphaFoldDB" id="A0A419V0F1"/>
<dbReference type="Proteomes" id="UP000285120">
    <property type="component" value="Unassembled WGS sequence"/>
</dbReference>
<dbReference type="Gene3D" id="3.40.50.720">
    <property type="entry name" value="NAD(P)-binding Rossmann-like Domain"/>
    <property type="match status" value="1"/>
</dbReference>
<dbReference type="PANTHER" id="PTHR44196">
    <property type="entry name" value="DEHYDROGENASE/REDUCTASE SDR FAMILY MEMBER 7B"/>
    <property type="match status" value="1"/>
</dbReference>
<dbReference type="SUPFAM" id="SSF51735">
    <property type="entry name" value="NAD(P)-binding Rossmann-fold domains"/>
    <property type="match status" value="1"/>
</dbReference>
<evidence type="ECO:0000256" key="2">
    <source>
        <dbReference type="ARBA" id="ARBA00023002"/>
    </source>
</evidence>
<dbReference type="PRINTS" id="PR00081">
    <property type="entry name" value="GDHRDH"/>
</dbReference>
<keyword evidence="5" id="KW-1185">Reference proteome</keyword>
<dbReference type="RefSeq" id="WP_211326992.1">
    <property type="nucleotide sequence ID" value="NZ_RAPK01000010.1"/>
</dbReference>
<proteinExistence type="inferred from homology"/>
<reference evidence="4 5" key="1">
    <citation type="submission" date="2018-09" db="EMBL/GenBank/DDBJ databases">
        <title>Genomic Encyclopedia of Archaeal and Bacterial Type Strains, Phase II (KMG-II): from individual species to whole genera.</title>
        <authorList>
            <person name="Goeker M."/>
        </authorList>
    </citation>
    <scope>NUCLEOTIDE SEQUENCE [LARGE SCALE GENOMIC DNA]</scope>
    <source>
        <strain evidence="4 5">DSM 17008</strain>
    </source>
</reference>
<organism evidence="4 5">
    <name type="scientific">Sinobaca qinghaiensis</name>
    <dbReference type="NCBI Taxonomy" id="342944"/>
    <lineage>
        <taxon>Bacteria</taxon>
        <taxon>Bacillati</taxon>
        <taxon>Bacillota</taxon>
        <taxon>Bacilli</taxon>
        <taxon>Bacillales</taxon>
        <taxon>Sporolactobacillaceae</taxon>
        <taxon>Sinobaca</taxon>
    </lineage>
</organism>
<dbReference type="Pfam" id="PF00106">
    <property type="entry name" value="adh_short"/>
    <property type="match status" value="1"/>
</dbReference>
<dbReference type="GO" id="GO:0016491">
    <property type="term" value="F:oxidoreductase activity"/>
    <property type="evidence" value="ECO:0007669"/>
    <property type="project" value="UniProtKB-KW"/>
</dbReference>
<name>A0A419V0F1_9BACL</name>
<dbReference type="PRINTS" id="PR00080">
    <property type="entry name" value="SDRFAMILY"/>
</dbReference>
<dbReference type="EMBL" id="RAPK01000010">
    <property type="protein sequence ID" value="RKD71340.1"/>
    <property type="molecule type" value="Genomic_DNA"/>
</dbReference>